<dbReference type="RefSeq" id="WP_379707474.1">
    <property type="nucleotide sequence ID" value="NZ_JBHSCZ010000001.1"/>
</dbReference>
<proteinExistence type="predicted"/>
<dbReference type="CDD" id="cd02440">
    <property type="entry name" value="AdoMet_MTases"/>
    <property type="match status" value="1"/>
</dbReference>
<dbReference type="GO" id="GO:0008168">
    <property type="term" value="F:methyltransferase activity"/>
    <property type="evidence" value="ECO:0007669"/>
    <property type="project" value="UniProtKB-KW"/>
</dbReference>
<dbReference type="Proteomes" id="UP001595907">
    <property type="component" value="Unassembled WGS sequence"/>
</dbReference>
<name>A0ABV8QR73_9BACT</name>
<gene>
    <name evidence="2" type="ORF">ACFOWM_04450</name>
</gene>
<dbReference type="Gene3D" id="3.40.50.150">
    <property type="entry name" value="Vaccinia Virus protein VP39"/>
    <property type="match status" value="1"/>
</dbReference>
<feature type="domain" description="Methyltransferase" evidence="1">
    <location>
        <begin position="157"/>
        <end position="292"/>
    </location>
</feature>
<protein>
    <submittedName>
        <fullName evidence="2">Class I SAM-dependent methyltransferase</fullName>
    </submittedName>
</protein>
<accession>A0ABV8QR73</accession>
<keyword evidence="2" id="KW-0808">Transferase</keyword>
<dbReference type="PANTHER" id="PTHR13369">
    <property type="match status" value="1"/>
</dbReference>
<sequence length="387" mass="43200">MVQLQTLLQKIKVNAQNKQLLKITLGNKKDALALPKNVFIKPVIIKNSLQLSFTYRNPTNDITKNFEIDAALVAIEQLVAATFLNMDVYTVDATIYYTSTIKGKEKVITKNNAIPKASIPTLQHNKQKNVTINNDAFYLKALGVCTADGKIKNDKQHKFRQINKYVEIVASILKTSNLPTHFTVADMGSGKGYLTFALYDYLQQQQYNATVIGVEMRTDLVQTCNNIAQQAGYQQLHFKEGTIQQYDMPAVDMLIALHACDTATDDAIAKGIKANAAIIICAPCCHKQIRKQMAPTNAMQYITQHGILLERQAEMVTDTIRALILEAHGYKTKVFDFIEQDDTPKNVLIVGTKSTSSTNNCIVIKEKIAALKSLFGIQQHYLETLLP</sequence>
<dbReference type="PANTHER" id="PTHR13369:SF3">
    <property type="entry name" value="METHYLTRANSFERASE DOMAIN-CONTAINING PROTEIN"/>
    <property type="match status" value="1"/>
</dbReference>
<keyword evidence="3" id="KW-1185">Reference proteome</keyword>
<dbReference type="GO" id="GO:0032259">
    <property type="term" value="P:methylation"/>
    <property type="evidence" value="ECO:0007669"/>
    <property type="project" value="UniProtKB-KW"/>
</dbReference>
<dbReference type="InterPro" id="IPR029063">
    <property type="entry name" value="SAM-dependent_MTases_sf"/>
</dbReference>
<reference evidence="3" key="1">
    <citation type="journal article" date="2019" name="Int. J. Syst. Evol. Microbiol.">
        <title>The Global Catalogue of Microorganisms (GCM) 10K type strain sequencing project: providing services to taxonomists for standard genome sequencing and annotation.</title>
        <authorList>
            <consortium name="The Broad Institute Genomics Platform"/>
            <consortium name="The Broad Institute Genome Sequencing Center for Infectious Disease"/>
            <person name="Wu L."/>
            <person name="Ma J."/>
        </authorList>
    </citation>
    <scope>NUCLEOTIDE SEQUENCE [LARGE SCALE GENOMIC DNA]</scope>
    <source>
        <strain evidence="3">CECT 8289</strain>
    </source>
</reference>
<keyword evidence="2" id="KW-0489">Methyltransferase</keyword>
<dbReference type="InterPro" id="IPR025714">
    <property type="entry name" value="Methyltranfer_dom"/>
</dbReference>
<comment type="caution">
    <text evidence="2">The sequence shown here is derived from an EMBL/GenBank/DDBJ whole genome shotgun (WGS) entry which is preliminary data.</text>
</comment>
<dbReference type="SUPFAM" id="SSF53335">
    <property type="entry name" value="S-adenosyl-L-methionine-dependent methyltransferases"/>
    <property type="match status" value="1"/>
</dbReference>
<dbReference type="Pfam" id="PF13679">
    <property type="entry name" value="Methyltransf_32"/>
    <property type="match status" value="1"/>
</dbReference>
<organism evidence="2 3">
    <name type="scientific">Ferruginibacter yonginensis</name>
    <dbReference type="NCBI Taxonomy" id="1310416"/>
    <lineage>
        <taxon>Bacteria</taxon>
        <taxon>Pseudomonadati</taxon>
        <taxon>Bacteroidota</taxon>
        <taxon>Chitinophagia</taxon>
        <taxon>Chitinophagales</taxon>
        <taxon>Chitinophagaceae</taxon>
        <taxon>Ferruginibacter</taxon>
    </lineage>
</organism>
<evidence type="ECO:0000313" key="3">
    <source>
        <dbReference type="Proteomes" id="UP001595907"/>
    </source>
</evidence>
<dbReference type="EMBL" id="JBHSCZ010000001">
    <property type="protein sequence ID" value="MFC4262112.1"/>
    <property type="molecule type" value="Genomic_DNA"/>
</dbReference>
<evidence type="ECO:0000313" key="2">
    <source>
        <dbReference type="EMBL" id="MFC4262112.1"/>
    </source>
</evidence>
<evidence type="ECO:0000259" key="1">
    <source>
        <dbReference type="Pfam" id="PF13679"/>
    </source>
</evidence>